<dbReference type="Gene3D" id="3.30.1010.10">
    <property type="entry name" value="Phosphatidylinositol 3-kinase Catalytic Subunit, Chain A, domain 4"/>
    <property type="match status" value="1"/>
</dbReference>
<comment type="similarity">
    <text evidence="1">Belongs to the PI3/PI4-kinase family.</text>
</comment>
<evidence type="ECO:0000256" key="10">
    <source>
        <dbReference type="SAM" id="Coils"/>
    </source>
</evidence>
<evidence type="ECO:0000256" key="4">
    <source>
        <dbReference type="ARBA" id="ARBA00022679"/>
    </source>
</evidence>
<dbReference type="GO" id="GO:0000184">
    <property type="term" value="P:nuclear-transcribed mRNA catabolic process, nonsense-mediated decay"/>
    <property type="evidence" value="ECO:0007669"/>
    <property type="project" value="InterPro"/>
</dbReference>
<organism evidence="14 15">
    <name type="scientific">Anopheles minimus</name>
    <dbReference type="NCBI Taxonomy" id="112268"/>
    <lineage>
        <taxon>Eukaryota</taxon>
        <taxon>Metazoa</taxon>
        <taxon>Ecdysozoa</taxon>
        <taxon>Arthropoda</taxon>
        <taxon>Hexapoda</taxon>
        <taxon>Insecta</taxon>
        <taxon>Pterygota</taxon>
        <taxon>Neoptera</taxon>
        <taxon>Endopterygota</taxon>
        <taxon>Diptera</taxon>
        <taxon>Nematocera</taxon>
        <taxon>Culicoidea</taxon>
        <taxon>Culicidae</taxon>
        <taxon>Anophelinae</taxon>
        <taxon>Anopheles</taxon>
    </lineage>
</organism>
<proteinExistence type="inferred from homology"/>
<evidence type="ECO:0000256" key="3">
    <source>
        <dbReference type="ARBA" id="ARBA00022527"/>
    </source>
</evidence>
<evidence type="ECO:0000259" key="13">
    <source>
        <dbReference type="PROSITE" id="PS51189"/>
    </source>
</evidence>
<dbReference type="InterPro" id="IPR018936">
    <property type="entry name" value="PI3/4_kinase_CS"/>
</dbReference>
<keyword evidence="6" id="KW-0418">Kinase</keyword>
<evidence type="ECO:0000256" key="11">
    <source>
        <dbReference type="SAM" id="MobiDB-lite"/>
    </source>
</evidence>
<evidence type="ECO:0000313" key="14">
    <source>
        <dbReference type="EnsemblMetazoa" id="AMIN005676-PA"/>
    </source>
</evidence>
<reference evidence="15" key="1">
    <citation type="submission" date="2013-03" db="EMBL/GenBank/DDBJ databases">
        <title>The Genome Sequence of Anopheles minimus MINIMUS1.</title>
        <authorList>
            <consortium name="The Broad Institute Genomics Platform"/>
            <person name="Neafsey D.E."/>
            <person name="Walton C."/>
            <person name="Walker B."/>
            <person name="Young S.K."/>
            <person name="Zeng Q."/>
            <person name="Gargeya S."/>
            <person name="Fitzgerald M."/>
            <person name="Haas B."/>
            <person name="Abouelleil A."/>
            <person name="Allen A.W."/>
            <person name="Alvarado L."/>
            <person name="Arachchi H.M."/>
            <person name="Berlin A.M."/>
            <person name="Chapman S.B."/>
            <person name="Gainer-Dewar J."/>
            <person name="Goldberg J."/>
            <person name="Griggs A."/>
            <person name="Gujja S."/>
            <person name="Hansen M."/>
            <person name="Howarth C."/>
            <person name="Imamovic A."/>
            <person name="Ireland A."/>
            <person name="Larimer J."/>
            <person name="McCowan C."/>
            <person name="Murphy C."/>
            <person name="Pearson M."/>
            <person name="Poon T.W."/>
            <person name="Priest M."/>
            <person name="Roberts A."/>
            <person name="Saif S."/>
            <person name="Shea T."/>
            <person name="Sisk P."/>
            <person name="Sykes S."/>
            <person name="Wortman J."/>
            <person name="Nusbaum C."/>
            <person name="Birren B."/>
        </authorList>
    </citation>
    <scope>NUCLEOTIDE SEQUENCE [LARGE SCALE GENOMIC DNA]</scope>
    <source>
        <strain evidence="15">MINIMUS1</strain>
    </source>
</reference>
<dbReference type="InterPro" id="IPR014009">
    <property type="entry name" value="PIK_FAT"/>
</dbReference>
<evidence type="ECO:0000256" key="9">
    <source>
        <dbReference type="ARBA" id="ARBA00048679"/>
    </source>
</evidence>
<reference evidence="14" key="2">
    <citation type="submission" date="2020-05" db="UniProtKB">
        <authorList>
            <consortium name="EnsemblMetazoa"/>
        </authorList>
    </citation>
    <scope>IDENTIFICATION</scope>
    <source>
        <strain evidence="14">MINIMUS1</strain>
    </source>
</reference>
<dbReference type="Pfam" id="PF15785">
    <property type="entry name" value="SMG1"/>
    <property type="match status" value="1"/>
</dbReference>
<dbReference type="InterPro" id="IPR039414">
    <property type="entry name" value="SMG1_PIKKc"/>
</dbReference>
<keyword evidence="4" id="KW-0808">Transferase</keyword>
<dbReference type="GO" id="GO:0005737">
    <property type="term" value="C:cytoplasm"/>
    <property type="evidence" value="ECO:0007669"/>
    <property type="project" value="TreeGrafter"/>
</dbReference>
<keyword evidence="5" id="KW-0547">Nucleotide-binding</keyword>
<dbReference type="EnsemblMetazoa" id="AMIN005676-RA">
    <property type="protein sequence ID" value="AMIN005676-PA"/>
    <property type="gene ID" value="AMIN005676"/>
</dbReference>
<dbReference type="SUPFAM" id="SSF56112">
    <property type="entry name" value="Protein kinase-like (PK-like)"/>
    <property type="match status" value="1"/>
</dbReference>
<evidence type="ECO:0000256" key="7">
    <source>
        <dbReference type="ARBA" id="ARBA00022840"/>
    </source>
</evidence>
<dbReference type="SMART" id="SM00146">
    <property type="entry name" value="PI3Kc"/>
    <property type="match status" value="1"/>
</dbReference>
<dbReference type="GO" id="GO:0031929">
    <property type="term" value="P:TOR signaling"/>
    <property type="evidence" value="ECO:0007669"/>
    <property type="project" value="TreeGrafter"/>
</dbReference>
<dbReference type="VEuPathDB" id="VectorBase:AMIN005676"/>
<evidence type="ECO:0000256" key="2">
    <source>
        <dbReference type="ARBA" id="ARBA00012513"/>
    </source>
</evidence>
<dbReference type="Proteomes" id="UP000075920">
    <property type="component" value="Unassembled WGS sequence"/>
</dbReference>
<dbReference type="InterPro" id="IPR031559">
    <property type="entry name" value="SMG1"/>
</dbReference>
<feature type="region of interest" description="Disordered" evidence="11">
    <location>
        <begin position="3155"/>
        <end position="3191"/>
    </location>
</feature>
<dbReference type="GO" id="GO:0005524">
    <property type="term" value="F:ATP binding"/>
    <property type="evidence" value="ECO:0007669"/>
    <property type="project" value="UniProtKB-KW"/>
</dbReference>
<dbReference type="GO" id="GO:0016242">
    <property type="term" value="P:negative regulation of macroautophagy"/>
    <property type="evidence" value="ECO:0007669"/>
    <property type="project" value="TreeGrafter"/>
</dbReference>
<keyword evidence="10" id="KW-0175">Coiled coil</keyword>
<dbReference type="SUPFAM" id="SSF48371">
    <property type="entry name" value="ARM repeat"/>
    <property type="match status" value="2"/>
</dbReference>
<dbReference type="InterPro" id="IPR036940">
    <property type="entry name" value="PI3/4_kinase_cat_sf"/>
</dbReference>
<feature type="region of interest" description="Disordered" evidence="11">
    <location>
        <begin position="1"/>
        <end position="106"/>
    </location>
</feature>
<dbReference type="InterPro" id="IPR016024">
    <property type="entry name" value="ARM-type_fold"/>
</dbReference>
<dbReference type="GO" id="GO:0004674">
    <property type="term" value="F:protein serine/threonine kinase activity"/>
    <property type="evidence" value="ECO:0007669"/>
    <property type="project" value="UniProtKB-KW"/>
</dbReference>
<keyword evidence="3" id="KW-0723">Serine/threonine-protein kinase</keyword>
<name>A0A182W5R0_9DIPT</name>
<dbReference type="InterPro" id="IPR050517">
    <property type="entry name" value="DDR_Repair_Kinase"/>
</dbReference>
<evidence type="ECO:0000256" key="5">
    <source>
        <dbReference type="ARBA" id="ARBA00022741"/>
    </source>
</evidence>
<feature type="domain" description="PI3K/PI4K catalytic" evidence="12">
    <location>
        <begin position="2019"/>
        <end position="2355"/>
    </location>
</feature>
<evidence type="ECO:0000256" key="8">
    <source>
        <dbReference type="ARBA" id="ARBA00047899"/>
    </source>
</evidence>
<dbReference type="Gene3D" id="1.10.1070.11">
    <property type="entry name" value="Phosphatidylinositol 3-/4-kinase, catalytic domain"/>
    <property type="match status" value="1"/>
</dbReference>
<dbReference type="GO" id="GO:0031932">
    <property type="term" value="C:TORC2 complex"/>
    <property type="evidence" value="ECO:0007669"/>
    <property type="project" value="TreeGrafter"/>
</dbReference>
<dbReference type="SMART" id="SM01345">
    <property type="entry name" value="Rapamycin_bind"/>
    <property type="match status" value="1"/>
</dbReference>
<comment type="catalytic activity">
    <reaction evidence="8">
        <text>L-threonyl-[protein] + ATP = O-phospho-L-threonyl-[protein] + ADP + H(+)</text>
        <dbReference type="Rhea" id="RHEA:46608"/>
        <dbReference type="Rhea" id="RHEA-COMP:11060"/>
        <dbReference type="Rhea" id="RHEA-COMP:11605"/>
        <dbReference type="ChEBI" id="CHEBI:15378"/>
        <dbReference type="ChEBI" id="CHEBI:30013"/>
        <dbReference type="ChEBI" id="CHEBI:30616"/>
        <dbReference type="ChEBI" id="CHEBI:61977"/>
        <dbReference type="ChEBI" id="CHEBI:456216"/>
        <dbReference type="EC" id="2.7.11.1"/>
    </reaction>
</comment>
<protein>
    <recommendedName>
        <fullName evidence="2">non-specific serine/threonine protein kinase</fullName>
        <ecNumber evidence="2">2.7.11.1</ecNumber>
    </recommendedName>
</protein>
<dbReference type="GO" id="GO:0031931">
    <property type="term" value="C:TORC1 complex"/>
    <property type="evidence" value="ECO:0007669"/>
    <property type="project" value="TreeGrafter"/>
</dbReference>
<accession>A0A182W5R0</accession>
<feature type="compositionally biased region" description="Basic and acidic residues" evidence="11">
    <location>
        <begin position="80"/>
        <end position="97"/>
    </location>
</feature>
<evidence type="ECO:0000256" key="1">
    <source>
        <dbReference type="ARBA" id="ARBA00011031"/>
    </source>
</evidence>
<dbReference type="STRING" id="112268.A0A182W5R0"/>
<dbReference type="PROSITE" id="PS00916">
    <property type="entry name" value="PI3_4_KINASE_2"/>
    <property type="match status" value="1"/>
</dbReference>
<dbReference type="InterPro" id="IPR000403">
    <property type="entry name" value="PI3/4_kinase_cat_dom"/>
</dbReference>
<dbReference type="EC" id="2.7.11.1" evidence="2"/>
<comment type="catalytic activity">
    <reaction evidence="9">
        <text>L-seryl-[protein] + ATP = O-phospho-L-seryl-[protein] + ADP + H(+)</text>
        <dbReference type="Rhea" id="RHEA:17989"/>
        <dbReference type="Rhea" id="RHEA-COMP:9863"/>
        <dbReference type="Rhea" id="RHEA-COMP:11604"/>
        <dbReference type="ChEBI" id="CHEBI:15378"/>
        <dbReference type="ChEBI" id="CHEBI:29999"/>
        <dbReference type="ChEBI" id="CHEBI:30616"/>
        <dbReference type="ChEBI" id="CHEBI:83421"/>
        <dbReference type="ChEBI" id="CHEBI:456216"/>
        <dbReference type="EC" id="2.7.11.1"/>
    </reaction>
</comment>
<evidence type="ECO:0000256" key="6">
    <source>
        <dbReference type="ARBA" id="ARBA00022777"/>
    </source>
</evidence>
<dbReference type="GO" id="GO:0005634">
    <property type="term" value="C:nucleus"/>
    <property type="evidence" value="ECO:0007669"/>
    <property type="project" value="TreeGrafter"/>
</dbReference>
<dbReference type="FunFam" id="3.30.1010.10:FF:000010">
    <property type="entry name" value="serine/threonine-protein kinase SMG1 isoform X1"/>
    <property type="match status" value="1"/>
</dbReference>
<keyword evidence="15" id="KW-1185">Reference proteome</keyword>
<dbReference type="PANTHER" id="PTHR11139:SF119">
    <property type="entry name" value="SERINE_THREONINE-PROTEIN KINASE SMG1"/>
    <property type="match status" value="1"/>
</dbReference>
<dbReference type="CDD" id="cd05170">
    <property type="entry name" value="PIKKc_SMG1"/>
    <property type="match status" value="1"/>
</dbReference>
<feature type="coiled-coil region" evidence="10">
    <location>
        <begin position="2386"/>
        <end position="2413"/>
    </location>
</feature>
<keyword evidence="7" id="KW-0067">ATP-binding</keyword>
<feature type="compositionally biased region" description="Low complexity" evidence="11">
    <location>
        <begin position="69"/>
        <end position="79"/>
    </location>
</feature>
<dbReference type="PROSITE" id="PS50290">
    <property type="entry name" value="PI3_4_KINASE_3"/>
    <property type="match status" value="1"/>
</dbReference>
<feature type="compositionally biased region" description="Basic and acidic residues" evidence="11">
    <location>
        <begin position="3178"/>
        <end position="3190"/>
    </location>
</feature>
<evidence type="ECO:0000259" key="12">
    <source>
        <dbReference type="PROSITE" id="PS50290"/>
    </source>
</evidence>
<feature type="domain" description="FAT" evidence="13">
    <location>
        <begin position="1453"/>
        <end position="1780"/>
    </location>
</feature>
<sequence length="3385" mass="381295">MGGKSDTKPSQQCAAKRVSRRNKKKPTEHQRQPKPNAGGTGVHTSPCEQQHDSDQHSMAAAGAPTGGKRYQSTRTQAATQRRDRARKLAAETDRTGTDARGSSPHELANIPADMRISKLLRRLASETNLHHFLELCDRLEVVILDPSNATYIRKSFDILANTVNAILEGGLRECQDRVAQLFGMMLYILLCNSSDASALRNWTGRYLNQSKAIRRSSLIALRQMILLDRDGQKLEQGTIGWLLGFLQEILESTDVLDVFVLITDVMVELADGYPRACAPHFSDIVDIVVGWQLENTQSTKVKLHCARVLLAFQQYWYEKRDVTFNLLEQFSEDIDGLCGDIDYSDQQQRDDASRLLGSLLTAFNSVLKCLGNATTNGRVDGFVLQEDELARFECCSINIMEIVFRLLEVPPSGLVVAAICEFTMLKLTIHSPTAAATTEEDLDCLTRKLVQYADTYSDEQVGALIHLLLRYIDADAVEVQQSRVRSLLPLLFQEGTLYALRYRQNRKVQRVLLLLCHHILTLKHVEILQTAYNFILADIDEALGKLRAAGSRTLSKANILRLQYRIQFSLLLFSPLAMARNSIFITWTLKDEPVLHVLLERLAPTDSRLWDQRIHTHLHYAVLLTAYHHCIANNHFISSSSLLQPARPYGMVDRFRRGSRAEASGNADRDAPPESPTADHFGLVLRFLGTILGQWKGVRPSNRYDSRRTNLLLLLLDWCIAIVTQTTRYHDVLHDCDDFNQLLVHVGTVAVEEGSESETIGLRCADCLDAACQYTSLHVSAYQAIAEACCVHLCSVYGSLRTRYTVLFSKLPLRHSLRQVNEFTGVNRRRWEQIGELKNGLYQGGGGYGLQHSATLRMADLRSLFNRISFSKDGSDYAGGFLHELLTRSFNQPSRYGEMALRDLRCLIPWAQWEAAQLCVNHKLRTPFGKPQSTFLRIESIVKQSARILALTDKFPVRDIATSIVNQRHARILLGFLEALEKSIYNAAEGTAYALPAPEKPARTFFRVNQQTCAEWFTRIRTAVDLVALHCMEPEMVIRYSEAVLRELVAAGKTSDLIFEHMLMSLVWALVRNWESDALYGVYVWSKRLTGRKYSWIRMAAEEAAGHRETAASGFRGILADPGSVGMDRHIRDFIVDQTILSLLFTGDYRQLHEFLLAEESSGSPRATIPLITVTAAQISSIIRYEETHDVSVIDISQWELVDVGNNIPNDFSCHKMICAVENSLSGIILQEQIEQRERMIDASTELIQCYLQECLLTRCREYLFQLTITNHILYKIAQRIRAPDRSKGSVDGSATGLGSLNVEKFYGTLTLMRLLAWSEFLLADAGAGYEGEQQNIDLRLDMVSIGRKEKNYALSRRELEKYYHKSNLVGRLEDLAGEHRQQQRVTLEQVATALTKYDPSPPEGLWDENLSRAVYEHCKWLYCQPGKRLEAIDFAACATAAIDGVRQRRLDKVGEGKQTAQLSERVARFLLTISDWMAGEAGEPSANELASVARLGQLMPSMDVKPLATQHSGIFGPADQLIGTMLKGAVDRSPPLAKAWFALGSWLYRWGKRIVEHSAADGSSVRISVDQVAAILAGPNVSLEDCERIVEILNDHEPARIVIGVDGDTDDADELDLDSSATIGSIGLLDALHRAMPGLESTVPPERLHAIIDIWRSNHRAVYGYYEASAEAYFRFLQLSSGRNDTASEGVDSERARSVTVTLRLLRLIVKHALGLKEVLEEGLATTPSEPWRVITPQLFSRLAHHEPYVRRRVSELLCRVAKDAPHLIIFPAVVGSVQEEPSQLAVVDVLRDGVEEISSKINDTTEQVQPSTASGLGFCFNALLDILSCEIPDTVKQVQTLVHELRRISLLWEELWDVSLQQIYSDYTKRIPTFESEYRRLYASGQLTEERRTLLAEKHRLLLRPLLFVLEQLYGITSRKAETSHERHFQTRYHRYIRHMLAKLREPADFSRPIEGWIRFRSLYTQLKQRSQKRFSLFLRLGDVSPNLLRLSNTAIAMPGIDTTLAGSRQPILIRSVDNNIQILPTKTRPKKLTFCGNDGRRFGYLSKGLEDLHLDERIMQFLSIANLMMTRSIDCNGNVTHYRAEHYSVIPLGPRSGLITWVDNTVPIFSLYKKWQQREALQKKEAKSGGSSALRPSELFYSKLNPLLQSHGIKSSASRREWPLPVLKQVLAQLQQDTPRDLLAKELWCHSATASSWRQVTRNYSLSLAVMSVIGYVIGLGDRHLDNVLVKLASGEIVHIDYNVCFEKGKTLRVPEKVPFRLTPNLEEALGLTGIEGTFRLACEHVLKSLKKGSRTLLTLLEAFVYDPLVDWAIGEEIGSGLPMTATDITVSTAAAASNAPGGGVGGASRYISQAKKQLDREVTRDTLAVRFAECRNDWYQNRDDLLQRLVGLQRDLRNLREVRTELLESERLRTSLSQQSQLIGEVEYLDTAFSSHPLASLAQRLKKRADLQEVYVAQREHLVQQAELLASQLEEYDKYRKTIDEVQLDLLRYELADVPELIHPDDDTQQLLVAFLPKDDSGYVQYSFARTELSELQRRAAPVAEEIIKLLQQYGERLPNDSEGTHPLHHYAGWYKQLAECSQEPAVALERTKQIVREQENTRTLHLELRTKHQVDERQSEEILAVRHSIMVLNRALIDAEHTALHGTMVQVQVMSSLANHLLDECSNQQCIAGNVLECLRRTATEYKSLEQFCDTIGPFEHRCQRETTNDRELQLNEQFEQLVLNVEQCLLQGQWNEEIIGNANEMARLLVDSWAELMVEELLGDVIWHYNQPELVSSQMSELTENLIQAAKLQTMYELRNGTLPHQNQHNVTNSLSSVECFAKRFVRLRLAGRGPLAAICAVHDTLPNASVQLPALHDVTEQHTAWLQNLSDAVHSLAPISPLLVEALEELKRHTEALRNRLAWASAAHPPLCALELPVAFERSSSHSIDSSSSWISSLQRILSNGQAVLRYEATRRFDDPGLAGEFNTLAERWQKTLNGYTMRGASFVSPTEEALVELLDPEGSIDHTWISNVRDLIEAMTEQVLMKIASLEQDERKLQADLHTGAKQLLTLSHTHDDIVGDIRSLLRTQLRIGGSAALRDYLQRYRRFLDLWQTAHDALVAAVTSDSNDSSDSTSSSYTIDDASEMVDELLALIGDVFEQLFQFDEPPDEVDPEERDNGQGADEDDDASGTDKQKEQKEQKRNAYAVSVWRRIRMKLEGRDPDPARRCGVSEQVTWMIDEAMDPSNLAAVRRLFSALEMEGEGSGMPGRNMSCACISVSFRLAAARRCPSWRRLPDPDAFGGLEEAFAVIQSRAEIGELSSTMIVGLPVSSCRCSSDGGVASTSPIEEATIIGKYYQKEGRIKHRLTTLEDMDRFYIPEVLNLGNPPDSSKGSEIFL</sequence>
<dbReference type="Pfam" id="PF00454">
    <property type="entry name" value="PI3_PI4_kinase"/>
    <property type="match status" value="1"/>
</dbReference>
<dbReference type="InterPro" id="IPR011009">
    <property type="entry name" value="Kinase-like_dom_sf"/>
</dbReference>
<dbReference type="PANTHER" id="PTHR11139">
    <property type="entry name" value="ATAXIA TELANGIECTASIA MUTATED ATM -RELATED"/>
    <property type="match status" value="1"/>
</dbReference>
<dbReference type="PROSITE" id="PS51189">
    <property type="entry name" value="FAT"/>
    <property type="match status" value="1"/>
</dbReference>
<evidence type="ECO:0000313" key="15">
    <source>
        <dbReference type="Proteomes" id="UP000075920"/>
    </source>
</evidence>